<evidence type="ECO:0000313" key="2">
    <source>
        <dbReference type="EMBL" id="KAL3803035.1"/>
    </source>
</evidence>
<organism evidence="2 3">
    <name type="scientific">Cyclotella atomus</name>
    <dbReference type="NCBI Taxonomy" id="382360"/>
    <lineage>
        <taxon>Eukaryota</taxon>
        <taxon>Sar</taxon>
        <taxon>Stramenopiles</taxon>
        <taxon>Ochrophyta</taxon>
        <taxon>Bacillariophyta</taxon>
        <taxon>Coscinodiscophyceae</taxon>
        <taxon>Thalassiosirophycidae</taxon>
        <taxon>Stephanodiscales</taxon>
        <taxon>Stephanodiscaceae</taxon>
        <taxon>Cyclotella</taxon>
    </lineage>
</organism>
<evidence type="ECO:0000313" key="3">
    <source>
        <dbReference type="Proteomes" id="UP001530400"/>
    </source>
</evidence>
<gene>
    <name evidence="2" type="ORF">ACHAWO_003834</name>
</gene>
<evidence type="ECO:0000256" key="1">
    <source>
        <dbReference type="SAM" id="MobiDB-lite"/>
    </source>
</evidence>
<name>A0ABD3QRN5_9STRA</name>
<keyword evidence="3" id="KW-1185">Reference proteome</keyword>
<reference evidence="2 3" key="1">
    <citation type="submission" date="2024-10" db="EMBL/GenBank/DDBJ databases">
        <title>Updated reference genomes for cyclostephanoid diatoms.</title>
        <authorList>
            <person name="Roberts W.R."/>
            <person name="Alverson A.J."/>
        </authorList>
    </citation>
    <scope>NUCLEOTIDE SEQUENCE [LARGE SCALE GENOMIC DNA]</scope>
    <source>
        <strain evidence="2 3">AJA010-31</strain>
    </source>
</reference>
<dbReference type="Proteomes" id="UP001530400">
    <property type="component" value="Unassembled WGS sequence"/>
</dbReference>
<proteinExistence type="predicted"/>
<dbReference type="AlphaFoldDB" id="A0ABD3QRN5"/>
<dbReference type="EMBL" id="JALLPJ020000081">
    <property type="protein sequence ID" value="KAL3803035.1"/>
    <property type="molecule type" value="Genomic_DNA"/>
</dbReference>
<protein>
    <submittedName>
        <fullName evidence="2">Uncharacterized protein</fullName>
    </submittedName>
</protein>
<feature type="compositionally biased region" description="Basic and acidic residues" evidence="1">
    <location>
        <begin position="83"/>
        <end position="93"/>
    </location>
</feature>
<feature type="region of interest" description="Disordered" evidence="1">
    <location>
        <begin position="73"/>
        <end position="109"/>
    </location>
</feature>
<comment type="caution">
    <text evidence="2">The sequence shown here is derived from an EMBL/GenBank/DDBJ whole genome shotgun (WGS) entry which is preliminary data.</text>
</comment>
<sequence length="344" mass="38093">MAPTAVNEASSASLLSIFHEDILLCILGFVADVPFEVGDASGAEEGVWEEGLQRLIFDAQCRDIRQKLAELARSGAGRRDKRTRNADIGKKEVNGAQDATNEGANSAAPRCSTTIIESKHETLLENARKAMEEHPPENHTATSSGIYQCIYRSVLQHHIRYQAPVFYMPSSIRLGVEYGLHFFEPRYRLLISEVMSTYGVAARRGERIQPVLPGVYPTTTLIRDESVKIQLLNFLEANESILRQHHTPTFIHAHQSPLGPNTPATIVKVKVCQISPNGSADVFLEPVAYIWLERIWERPGTGGLIEARGIRMEKNVGMKYEMWCGMSAFGNGDGRGRGLGLPIP</sequence>
<accession>A0ABD3QRN5</accession>